<dbReference type="Pfam" id="PF14729">
    <property type="entry name" value="DUF4467"/>
    <property type="match status" value="1"/>
</dbReference>
<dbReference type="EMBL" id="JAGHKT020000002">
    <property type="protein sequence ID" value="MCM5671645.1"/>
    <property type="molecule type" value="Genomic_DNA"/>
</dbReference>
<accession>A0A4V2KX19</accession>
<dbReference type="Gene3D" id="3.10.450.560">
    <property type="match status" value="1"/>
</dbReference>
<protein>
    <submittedName>
        <fullName evidence="1">DUF4467 domain-containing protein</fullName>
    </submittedName>
</protein>
<keyword evidence="2" id="KW-1185">Reference proteome</keyword>
<sequence>MKRLILSLSVCVILLAGCGNDEYANKIDKAVKLQDKKQERLARNEQGDVVKHFDKKDANIYVYEKGKYVVLAYRPLSNNDEMHYYTYQFKDKKATYLEHFDTKQYISTHDSDYKEENLN</sequence>
<organism evidence="1 2">
    <name type="scientific">Staphylococcus hominis</name>
    <dbReference type="NCBI Taxonomy" id="1290"/>
    <lineage>
        <taxon>Bacteria</taxon>
        <taxon>Bacillati</taxon>
        <taxon>Bacillota</taxon>
        <taxon>Bacilli</taxon>
        <taxon>Bacillales</taxon>
        <taxon>Staphylococcaceae</taxon>
        <taxon>Staphylococcus</taxon>
    </lineage>
</organism>
<gene>
    <name evidence="1" type="ORF">J7T32_002540</name>
</gene>
<dbReference type="PROSITE" id="PS51257">
    <property type="entry name" value="PROKAR_LIPOPROTEIN"/>
    <property type="match status" value="1"/>
</dbReference>
<evidence type="ECO:0000313" key="2">
    <source>
        <dbReference type="Proteomes" id="UP000665944"/>
    </source>
</evidence>
<proteinExistence type="predicted"/>
<reference evidence="1 2" key="1">
    <citation type="submission" date="2022-06" db="EMBL/GenBank/DDBJ databases">
        <title>Staphylococcus hominis ShoR14 genome sequence.</title>
        <authorList>
            <person name="Yeo C.C."/>
            <person name="Chew C.H."/>
            <person name="Che Hamzah A.M."/>
            <person name="Al-Trad E.I."/>
        </authorList>
    </citation>
    <scope>NUCLEOTIDE SEQUENCE [LARGE SCALE GENOMIC DNA]</scope>
    <source>
        <strain evidence="1 2">ShoR14</strain>
    </source>
</reference>
<dbReference type="RefSeq" id="WP_017174967.1">
    <property type="nucleotide sequence ID" value="NZ_CABMJU010000005.1"/>
</dbReference>
<comment type="caution">
    <text evidence="1">The sequence shown here is derived from an EMBL/GenBank/DDBJ whole genome shotgun (WGS) entry which is preliminary data.</text>
</comment>
<dbReference type="InterPro" id="IPR028075">
    <property type="entry name" value="DUF4467"/>
</dbReference>
<evidence type="ECO:0000313" key="1">
    <source>
        <dbReference type="EMBL" id="MCM5671645.1"/>
    </source>
</evidence>
<dbReference type="AlphaFoldDB" id="A0A4V2KX19"/>
<dbReference type="Proteomes" id="UP000665944">
    <property type="component" value="Unassembled WGS sequence"/>
</dbReference>
<name>A0A4V2KX19_STAHO</name>